<dbReference type="GO" id="GO:0030509">
    <property type="term" value="P:BMP signaling pathway"/>
    <property type="evidence" value="ECO:0007669"/>
    <property type="project" value="TreeGrafter"/>
</dbReference>
<dbReference type="GO" id="GO:0070411">
    <property type="term" value="F:I-SMAD binding"/>
    <property type="evidence" value="ECO:0007669"/>
    <property type="project" value="TreeGrafter"/>
</dbReference>
<dbReference type="SUPFAM" id="SSF49879">
    <property type="entry name" value="SMAD/FHA domain"/>
    <property type="match status" value="1"/>
</dbReference>
<dbReference type="PROSITE" id="PS51076">
    <property type="entry name" value="MH2"/>
    <property type="match status" value="1"/>
</dbReference>
<evidence type="ECO:0000259" key="3">
    <source>
        <dbReference type="PROSITE" id="PS51076"/>
    </source>
</evidence>
<dbReference type="AlphaFoldDB" id="A0A914QM39"/>
<keyword evidence="4" id="KW-1185">Reference proteome</keyword>
<feature type="domain" description="MH2" evidence="3">
    <location>
        <begin position="240"/>
        <end position="434"/>
    </location>
</feature>
<dbReference type="GO" id="GO:0000978">
    <property type="term" value="F:RNA polymerase II cis-regulatory region sequence-specific DNA binding"/>
    <property type="evidence" value="ECO:0007669"/>
    <property type="project" value="TreeGrafter"/>
</dbReference>
<reference evidence="5" key="1">
    <citation type="submission" date="2022-11" db="UniProtKB">
        <authorList>
            <consortium name="WormBaseParasite"/>
        </authorList>
    </citation>
    <scope>IDENTIFICATION</scope>
</reference>
<dbReference type="GO" id="GO:0009791">
    <property type="term" value="P:post-embryonic development"/>
    <property type="evidence" value="ECO:0007669"/>
    <property type="project" value="UniProtKB-ARBA"/>
</dbReference>
<dbReference type="InterPro" id="IPR001132">
    <property type="entry name" value="SMAD_dom_Dwarfin-type"/>
</dbReference>
<evidence type="ECO:0000256" key="1">
    <source>
        <dbReference type="ARBA" id="ARBA00023015"/>
    </source>
</evidence>
<dbReference type="GO" id="GO:0000981">
    <property type="term" value="F:DNA-binding transcription factor activity, RNA polymerase II-specific"/>
    <property type="evidence" value="ECO:0007669"/>
    <property type="project" value="TreeGrafter"/>
</dbReference>
<dbReference type="Proteomes" id="UP000887578">
    <property type="component" value="Unplaced"/>
</dbReference>
<evidence type="ECO:0000313" key="5">
    <source>
        <dbReference type="WBParaSite" id="PDA_v2.g4769.t1"/>
    </source>
</evidence>
<evidence type="ECO:0000256" key="2">
    <source>
        <dbReference type="ARBA" id="ARBA00023163"/>
    </source>
</evidence>
<dbReference type="GO" id="GO:0060395">
    <property type="term" value="P:SMAD protein signal transduction"/>
    <property type="evidence" value="ECO:0007669"/>
    <property type="project" value="TreeGrafter"/>
</dbReference>
<protein>
    <submittedName>
        <fullName evidence="5">MH2 domain-containing protein</fullName>
    </submittedName>
</protein>
<dbReference type="PANTHER" id="PTHR13703">
    <property type="entry name" value="SMAD"/>
    <property type="match status" value="1"/>
</dbReference>
<evidence type="ECO:0000313" key="4">
    <source>
        <dbReference type="Proteomes" id="UP000887578"/>
    </source>
</evidence>
<dbReference type="Gene3D" id="2.60.200.10">
    <property type="match status" value="1"/>
</dbReference>
<sequence length="434" mass="49118">MYQDNKMDFTNSNAIGPSQQHPYNIYPSSTNQQQQQMYSGPDFKLRQQNTIIRKVSEDDEMLASTSLPHYGTTADLDDYDAFLEDATSIMATHAEGGSKLRDMLPTSEADLFDAFAAIQASDRAKTANDGFNTIKEEVPDSYDHYQTVEEYIRNRTVSPSAFFGARVIIPHDPDEFDVREGPPNVNLPVIANLDIKEDKKTFMEKVRTAMRITQLFPRRYEMDAAIAESQFIEEIETSDWCHIHYYEFGERVGEIFKAISPSVTIDGLCAPSDATRLCLGAVGNPNRDPVAVAARRQIGRGCKLIYSDGNVTIESMSDAAIFIQSPIHAKSRNDHLATVYRLPAGHRMEVFNNILFTQLLENARSSNDFNQIYYLQTMCHVRMSFVKGWGERYRRQQITSTPCWVELHLPDPLKAVDFALKQVLGPTNEVHSDT</sequence>
<dbReference type="GO" id="GO:0030154">
    <property type="term" value="P:cell differentiation"/>
    <property type="evidence" value="ECO:0007669"/>
    <property type="project" value="TreeGrafter"/>
</dbReference>
<keyword evidence="1" id="KW-0805">Transcription regulation</keyword>
<dbReference type="InterPro" id="IPR008984">
    <property type="entry name" value="SMAD_FHA_dom_sf"/>
</dbReference>
<dbReference type="SMART" id="SM00524">
    <property type="entry name" value="DWB"/>
    <property type="match status" value="1"/>
</dbReference>
<dbReference type="GO" id="GO:0050793">
    <property type="term" value="P:regulation of developmental process"/>
    <property type="evidence" value="ECO:0007669"/>
    <property type="project" value="UniProtKB-ARBA"/>
</dbReference>
<dbReference type="GO" id="GO:0051239">
    <property type="term" value="P:regulation of multicellular organismal process"/>
    <property type="evidence" value="ECO:0007669"/>
    <property type="project" value="UniProtKB-ARBA"/>
</dbReference>
<keyword evidence="2" id="KW-0804">Transcription</keyword>
<accession>A0A914QM39</accession>
<dbReference type="GO" id="GO:0009653">
    <property type="term" value="P:anatomical structure morphogenesis"/>
    <property type="evidence" value="ECO:0007669"/>
    <property type="project" value="TreeGrafter"/>
</dbReference>
<organism evidence="4 5">
    <name type="scientific">Panagrolaimus davidi</name>
    <dbReference type="NCBI Taxonomy" id="227884"/>
    <lineage>
        <taxon>Eukaryota</taxon>
        <taxon>Metazoa</taxon>
        <taxon>Ecdysozoa</taxon>
        <taxon>Nematoda</taxon>
        <taxon>Chromadorea</taxon>
        <taxon>Rhabditida</taxon>
        <taxon>Tylenchina</taxon>
        <taxon>Panagrolaimomorpha</taxon>
        <taxon>Panagrolaimoidea</taxon>
        <taxon>Panagrolaimidae</taxon>
        <taxon>Panagrolaimus</taxon>
    </lineage>
</organism>
<dbReference type="Pfam" id="PF03166">
    <property type="entry name" value="MH2"/>
    <property type="match status" value="1"/>
</dbReference>
<name>A0A914QM39_9BILA</name>
<proteinExistence type="predicted"/>
<dbReference type="GO" id="GO:0071144">
    <property type="term" value="C:heteromeric SMAD protein complex"/>
    <property type="evidence" value="ECO:0007669"/>
    <property type="project" value="TreeGrafter"/>
</dbReference>
<dbReference type="WBParaSite" id="PDA_v2.g4769.t1">
    <property type="protein sequence ID" value="PDA_v2.g4769.t1"/>
    <property type="gene ID" value="PDA_v2.g4769"/>
</dbReference>
<dbReference type="InterPro" id="IPR013790">
    <property type="entry name" value="Dwarfin"/>
</dbReference>
<dbReference type="InterPro" id="IPR017855">
    <property type="entry name" value="SMAD-like_dom_sf"/>
</dbReference>